<dbReference type="EMBL" id="CP006912">
    <property type="protein sequence ID" value="AHB49922.1"/>
    <property type="molecule type" value="Genomic_DNA"/>
</dbReference>
<evidence type="ECO:0000313" key="4">
    <source>
        <dbReference type="Proteomes" id="UP000018542"/>
    </source>
</evidence>
<dbReference type="STRING" id="1029756.W911_04195"/>
<accession>V5SHE6</accession>
<keyword evidence="2" id="KW-1133">Transmembrane helix</keyword>
<dbReference type="AlphaFoldDB" id="V5SHE6"/>
<feature type="compositionally biased region" description="Low complexity" evidence="1">
    <location>
        <begin position="83"/>
        <end position="94"/>
    </location>
</feature>
<feature type="transmembrane region" description="Helical" evidence="2">
    <location>
        <begin position="53"/>
        <end position="73"/>
    </location>
</feature>
<organism evidence="3 4">
    <name type="scientific">Hyphomicrobium nitrativorans NL23</name>
    <dbReference type="NCBI Taxonomy" id="1029756"/>
    <lineage>
        <taxon>Bacteria</taxon>
        <taxon>Pseudomonadati</taxon>
        <taxon>Pseudomonadota</taxon>
        <taxon>Alphaproteobacteria</taxon>
        <taxon>Hyphomicrobiales</taxon>
        <taxon>Hyphomicrobiaceae</taxon>
        <taxon>Hyphomicrobium</taxon>
    </lineage>
</organism>
<dbReference type="PATRIC" id="fig|1029756.8.peg.877"/>
<keyword evidence="2" id="KW-0812">Transmembrane</keyword>
<feature type="region of interest" description="Disordered" evidence="1">
    <location>
        <begin position="80"/>
        <end position="103"/>
    </location>
</feature>
<keyword evidence="4" id="KW-1185">Reference proteome</keyword>
<name>V5SHE6_9HYPH</name>
<sequence>MLFQGLFKRAERSIDSAISKFVGRATVAVPLLVAGGFATAALSIKLVELYGHVSAYAIMAVLFSVIALITMAVNNKESEPVGEPAAAADATDASQEADEESDAPQLPPEVMALLTSVAPAAAPGIARGVARNLPLIFLLAIAAFVISRFAEASGEPSPSDVAEADAPGTP</sequence>
<dbReference type="Proteomes" id="UP000018542">
    <property type="component" value="Chromosome"/>
</dbReference>
<evidence type="ECO:0000256" key="1">
    <source>
        <dbReference type="SAM" id="MobiDB-lite"/>
    </source>
</evidence>
<feature type="transmembrane region" description="Helical" evidence="2">
    <location>
        <begin position="133"/>
        <end position="150"/>
    </location>
</feature>
<evidence type="ECO:0000256" key="2">
    <source>
        <dbReference type="SAM" id="Phobius"/>
    </source>
</evidence>
<evidence type="ECO:0000313" key="3">
    <source>
        <dbReference type="EMBL" id="AHB49922.1"/>
    </source>
</evidence>
<proteinExistence type="predicted"/>
<keyword evidence="2" id="KW-0472">Membrane</keyword>
<feature type="transmembrane region" description="Helical" evidence="2">
    <location>
        <begin position="21"/>
        <end position="47"/>
    </location>
</feature>
<gene>
    <name evidence="3" type="ORF">W911_04195</name>
</gene>
<protein>
    <submittedName>
        <fullName evidence="3">Uncharacterized protein</fullName>
    </submittedName>
</protein>
<dbReference type="HOGENOM" id="CLU_1616788_0_0_5"/>
<reference evidence="3 4" key="1">
    <citation type="journal article" date="2014" name="Genome Announc.">
        <title>Complete Genome Sequence of Hyphomicrobium nitrativorans Strain NL23, a Denitrifying Bacterium Isolated from Biofilm of a Methanol-Fed Denitrification System Treating Seawater at the Montreal Biodome.</title>
        <authorList>
            <person name="Martineau C."/>
            <person name="Villeneuve C."/>
            <person name="Mauffrey F."/>
            <person name="Villemur R."/>
        </authorList>
    </citation>
    <scope>NUCLEOTIDE SEQUENCE [LARGE SCALE GENOMIC DNA]</scope>
    <source>
        <strain evidence="3">NL23</strain>
    </source>
</reference>
<dbReference type="KEGG" id="hni:W911_04195"/>